<organism evidence="2 3">
    <name type="scientific">Senna tora</name>
    <dbReference type="NCBI Taxonomy" id="362788"/>
    <lineage>
        <taxon>Eukaryota</taxon>
        <taxon>Viridiplantae</taxon>
        <taxon>Streptophyta</taxon>
        <taxon>Embryophyta</taxon>
        <taxon>Tracheophyta</taxon>
        <taxon>Spermatophyta</taxon>
        <taxon>Magnoliopsida</taxon>
        <taxon>eudicotyledons</taxon>
        <taxon>Gunneridae</taxon>
        <taxon>Pentapetalae</taxon>
        <taxon>rosids</taxon>
        <taxon>fabids</taxon>
        <taxon>Fabales</taxon>
        <taxon>Fabaceae</taxon>
        <taxon>Caesalpinioideae</taxon>
        <taxon>Cassia clade</taxon>
        <taxon>Senna</taxon>
    </lineage>
</organism>
<dbReference type="AlphaFoldDB" id="A0A834W1N4"/>
<reference evidence="2" key="1">
    <citation type="submission" date="2020-09" db="EMBL/GenBank/DDBJ databases">
        <title>Genome-Enabled Discovery of Anthraquinone Biosynthesis in Senna tora.</title>
        <authorList>
            <person name="Kang S.-H."/>
            <person name="Pandey R.P."/>
            <person name="Lee C.-M."/>
            <person name="Sim J.-S."/>
            <person name="Jeong J.-T."/>
            <person name="Choi B.-S."/>
            <person name="Jung M."/>
            <person name="Ginzburg D."/>
            <person name="Zhao K."/>
            <person name="Won S.Y."/>
            <person name="Oh T.-J."/>
            <person name="Yu Y."/>
            <person name="Kim N.-H."/>
            <person name="Lee O.R."/>
            <person name="Lee T.-H."/>
            <person name="Bashyal P."/>
            <person name="Kim T.-S."/>
            <person name="Lee W.-H."/>
            <person name="Kawkins C."/>
            <person name="Kim C.-K."/>
            <person name="Kim J.S."/>
            <person name="Ahn B.O."/>
            <person name="Rhee S.Y."/>
            <person name="Sohng J.K."/>
        </authorList>
    </citation>
    <scope>NUCLEOTIDE SEQUENCE</scope>
    <source>
        <tissue evidence="2">Leaf</tissue>
    </source>
</reference>
<name>A0A834W1N4_9FABA</name>
<dbReference type="OrthoDB" id="10419335at2759"/>
<evidence type="ECO:0000256" key="1">
    <source>
        <dbReference type="SAM" id="MobiDB-lite"/>
    </source>
</evidence>
<sequence>MPMINFFSKLRSCYPNRRPPPPFTHDAYSLVIPIHTSDGYRRRRRARRNGLHRYPQSDWRPALSVIMEETVVQDHHNVNRKSGKKSSGKSRSTVDVDCFSQWQDSIHAMNLVIVYLDISLVHG</sequence>
<feature type="region of interest" description="Disordered" evidence="1">
    <location>
        <begin position="74"/>
        <end position="93"/>
    </location>
</feature>
<proteinExistence type="predicted"/>
<dbReference type="Proteomes" id="UP000634136">
    <property type="component" value="Unassembled WGS sequence"/>
</dbReference>
<feature type="compositionally biased region" description="Basic residues" evidence="1">
    <location>
        <begin position="78"/>
        <end position="88"/>
    </location>
</feature>
<keyword evidence="3" id="KW-1185">Reference proteome</keyword>
<dbReference type="EMBL" id="JAAIUW010000012">
    <property type="protein sequence ID" value="KAF7805835.1"/>
    <property type="molecule type" value="Genomic_DNA"/>
</dbReference>
<accession>A0A834W1N4</accession>
<evidence type="ECO:0000313" key="2">
    <source>
        <dbReference type="EMBL" id="KAF7805835.1"/>
    </source>
</evidence>
<gene>
    <name evidence="2" type="ORF">G2W53_037996</name>
</gene>
<evidence type="ECO:0000313" key="3">
    <source>
        <dbReference type="Proteomes" id="UP000634136"/>
    </source>
</evidence>
<comment type="caution">
    <text evidence="2">The sequence shown here is derived from an EMBL/GenBank/DDBJ whole genome shotgun (WGS) entry which is preliminary data.</text>
</comment>
<protein>
    <submittedName>
        <fullName evidence="2">Uncharacterized protein</fullName>
    </submittedName>
</protein>